<gene>
    <name evidence="3" type="ORF">P1J78_03630</name>
</gene>
<keyword evidence="1" id="KW-0378">Hydrolase</keyword>
<reference evidence="3" key="1">
    <citation type="submission" date="2023-03" db="EMBL/GenBank/DDBJ databases">
        <title>Multiphase analysis and comparison of six strains from genera Psychromarinibacter, Lutimaribacter, and Maritimibacter, including a novel species: Psychromarinibacter sediminicola sp. nov.</title>
        <authorList>
            <person name="Wang Y.-H."/>
            <person name="Ye M.-Q."/>
            <person name="Du Z.-J."/>
        </authorList>
    </citation>
    <scope>NUCLEOTIDE SEQUENCE</scope>
    <source>
        <strain evidence="3">C21-152</strain>
    </source>
</reference>
<dbReference type="InterPro" id="IPR003736">
    <property type="entry name" value="PAAI_dom"/>
</dbReference>
<dbReference type="SUPFAM" id="SSF54637">
    <property type="entry name" value="Thioesterase/thiol ester dehydrase-isomerase"/>
    <property type="match status" value="1"/>
</dbReference>
<organism evidence="3 4">
    <name type="scientific">Psychromarinibacter sediminicola</name>
    <dbReference type="NCBI Taxonomy" id="3033385"/>
    <lineage>
        <taxon>Bacteria</taxon>
        <taxon>Pseudomonadati</taxon>
        <taxon>Pseudomonadota</taxon>
        <taxon>Alphaproteobacteria</taxon>
        <taxon>Rhodobacterales</taxon>
        <taxon>Paracoccaceae</taxon>
        <taxon>Psychromarinibacter</taxon>
    </lineage>
</organism>
<accession>A0AAE3NPP1</accession>
<evidence type="ECO:0000313" key="4">
    <source>
        <dbReference type="Proteomes" id="UP001220964"/>
    </source>
</evidence>
<sequence>MTPRFDGWAEKVRTTFGRQGMMQALSAEMTDLAPGRCKIAAPFPDRMRQHHGYAHAAVTFALGDTSAGFAALTLMEEADEVLTAEMKINLLAPAAGERLIGRGRVIRPGRRLTIVTAEVWAEADGREVQVALLQGTMMPVPG</sequence>
<proteinExistence type="predicted"/>
<dbReference type="RefSeq" id="WP_275565960.1">
    <property type="nucleotide sequence ID" value="NZ_JARGYC010000006.1"/>
</dbReference>
<evidence type="ECO:0000256" key="1">
    <source>
        <dbReference type="ARBA" id="ARBA00022801"/>
    </source>
</evidence>
<dbReference type="CDD" id="cd03443">
    <property type="entry name" value="PaaI_thioesterase"/>
    <property type="match status" value="1"/>
</dbReference>
<dbReference type="Pfam" id="PF03061">
    <property type="entry name" value="4HBT"/>
    <property type="match status" value="1"/>
</dbReference>
<dbReference type="Gene3D" id="3.10.129.10">
    <property type="entry name" value="Hotdog Thioesterase"/>
    <property type="match status" value="1"/>
</dbReference>
<dbReference type="AlphaFoldDB" id="A0AAE3NPP1"/>
<feature type="domain" description="Thioesterase" evidence="2">
    <location>
        <begin position="51"/>
        <end position="125"/>
    </location>
</feature>
<dbReference type="InterPro" id="IPR029069">
    <property type="entry name" value="HotDog_dom_sf"/>
</dbReference>
<keyword evidence="4" id="KW-1185">Reference proteome</keyword>
<comment type="caution">
    <text evidence="3">The sequence shown here is derived from an EMBL/GenBank/DDBJ whole genome shotgun (WGS) entry which is preliminary data.</text>
</comment>
<dbReference type="Proteomes" id="UP001220964">
    <property type="component" value="Unassembled WGS sequence"/>
</dbReference>
<dbReference type="NCBIfam" id="TIGR00369">
    <property type="entry name" value="unchar_dom_1"/>
    <property type="match status" value="1"/>
</dbReference>
<evidence type="ECO:0000259" key="2">
    <source>
        <dbReference type="Pfam" id="PF03061"/>
    </source>
</evidence>
<dbReference type="InterPro" id="IPR006683">
    <property type="entry name" value="Thioestr_dom"/>
</dbReference>
<name>A0AAE3NPP1_9RHOB</name>
<protein>
    <submittedName>
        <fullName evidence="3">PaaI family thioesterase</fullName>
    </submittedName>
</protein>
<evidence type="ECO:0000313" key="3">
    <source>
        <dbReference type="EMBL" id="MDF0599816.1"/>
    </source>
</evidence>
<dbReference type="EMBL" id="JARGYC010000006">
    <property type="protein sequence ID" value="MDF0599816.1"/>
    <property type="molecule type" value="Genomic_DNA"/>
</dbReference>
<dbReference type="GO" id="GO:0016289">
    <property type="term" value="F:acyl-CoA hydrolase activity"/>
    <property type="evidence" value="ECO:0007669"/>
    <property type="project" value="UniProtKB-ARBA"/>
</dbReference>